<feature type="chain" id="PRO_5004735738" evidence="1">
    <location>
        <begin position="23"/>
        <end position="221"/>
    </location>
</feature>
<evidence type="ECO:0000313" key="2">
    <source>
        <dbReference type="EMBL" id="JAB71153.1"/>
    </source>
</evidence>
<keyword evidence="1" id="KW-0732">Signal</keyword>
<proteinExistence type="evidence at transcript level"/>
<evidence type="ECO:0000256" key="1">
    <source>
        <dbReference type="SAM" id="SignalP"/>
    </source>
</evidence>
<dbReference type="EMBL" id="GANP01013315">
    <property type="protein sequence ID" value="JAB71153.1"/>
    <property type="molecule type" value="mRNA"/>
</dbReference>
<feature type="signal peptide" evidence="1">
    <location>
        <begin position="1"/>
        <end position="22"/>
    </location>
</feature>
<protein>
    <submittedName>
        <fullName evidence="2">Putative secreted protein</fullName>
    </submittedName>
</protein>
<reference evidence="2" key="1">
    <citation type="journal article" date="2015" name="Sci. Rep.">
        <title>Tissue- and time-dependent transcription in Ixodes ricinus salivary glands and midguts when blood feeding on the vertebrate host.</title>
        <authorList>
            <person name="Kotsyfakis M."/>
            <person name="Schwarz A."/>
            <person name="Erhart J."/>
            <person name="Ribeiro J.M."/>
        </authorList>
    </citation>
    <scope>NUCLEOTIDE SEQUENCE</scope>
    <source>
        <tissue evidence="2">Salivary gland and midgut</tissue>
    </source>
</reference>
<name>V5HCX2_IXORI</name>
<organism evidence="2">
    <name type="scientific">Ixodes ricinus</name>
    <name type="common">Common tick</name>
    <name type="synonym">Acarus ricinus</name>
    <dbReference type="NCBI Taxonomy" id="34613"/>
    <lineage>
        <taxon>Eukaryota</taxon>
        <taxon>Metazoa</taxon>
        <taxon>Ecdysozoa</taxon>
        <taxon>Arthropoda</taxon>
        <taxon>Chelicerata</taxon>
        <taxon>Arachnida</taxon>
        <taxon>Acari</taxon>
        <taxon>Parasitiformes</taxon>
        <taxon>Ixodida</taxon>
        <taxon>Ixodoidea</taxon>
        <taxon>Ixodidae</taxon>
        <taxon>Ixodinae</taxon>
        <taxon>Ixodes</taxon>
    </lineage>
</organism>
<sequence length="221" mass="25086">MVFKKVALLCVVLCSAMARIRHDETGKCPPLDTDWEDKLDELFSALPTDFPHAILPEVSQDLDTYLGLKLGNASFSGLHRLKPDRPYETFCRDSERVIQFSLRAPEFLELSIPWALRSGINGSIIATAHLSRIEGQIHVTKTEGVSKWVFESLEMVRLEPPYIAVDPWGSIYGVGSVANVVMRWIDDMNRGMIRLIWQVVLKRVISHFLEDRARQVGIPLE</sequence>
<accession>V5HCX2</accession>
<dbReference type="AlphaFoldDB" id="V5HCX2"/>